<protein>
    <submittedName>
        <fullName evidence="4">Uncharacterized protein</fullName>
    </submittedName>
</protein>
<keyword evidence="3" id="KW-0812">Transmembrane</keyword>
<dbReference type="AlphaFoldDB" id="A0A9D1KQ53"/>
<reference evidence="4" key="1">
    <citation type="submission" date="2020-10" db="EMBL/GenBank/DDBJ databases">
        <authorList>
            <person name="Gilroy R."/>
        </authorList>
    </citation>
    <scope>NUCLEOTIDE SEQUENCE</scope>
    <source>
        <strain evidence="4">CHK181-108</strain>
    </source>
</reference>
<reference evidence="4" key="2">
    <citation type="journal article" date="2021" name="PeerJ">
        <title>Extensive microbial diversity within the chicken gut microbiome revealed by metagenomics and culture.</title>
        <authorList>
            <person name="Gilroy R."/>
            <person name="Ravi A."/>
            <person name="Getino M."/>
            <person name="Pursley I."/>
            <person name="Horton D.L."/>
            <person name="Alikhan N.F."/>
            <person name="Baker D."/>
            <person name="Gharbi K."/>
            <person name="Hall N."/>
            <person name="Watson M."/>
            <person name="Adriaenssens E.M."/>
            <person name="Foster-Nyarko E."/>
            <person name="Jarju S."/>
            <person name="Secka A."/>
            <person name="Antonio M."/>
            <person name="Oren A."/>
            <person name="Chaudhuri R.R."/>
            <person name="La Ragione R."/>
            <person name="Hildebrand F."/>
            <person name="Pallen M.J."/>
        </authorList>
    </citation>
    <scope>NUCLEOTIDE SEQUENCE</scope>
    <source>
        <strain evidence="4">CHK181-108</strain>
    </source>
</reference>
<dbReference type="EMBL" id="DVLU01000017">
    <property type="protein sequence ID" value="HIT84661.1"/>
    <property type="molecule type" value="Genomic_DNA"/>
</dbReference>
<feature type="region of interest" description="Disordered" evidence="2">
    <location>
        <begin position="21"/>
        <end position="45"/>
    </location>
</feature>
<feature type="compositionally biased region" description="Basic and acidic residues" evidence="2">
    <location>
        <begin position="21"/>
        <end position="38"/>
    </location>
</feature>
<keyword evidence="3" id="KW-1133">Transmembrane helix</keyword>
<dbReference type="Proteomes" id="UP000824165">
    <property type="component" value="Unassembled WGS sequence"/>
</dbReference>
<feature type="transmembrane region" description="Helical" evidence="3">
    <location>
        <begin position="273"/>
        <end position="295"/>
    </location>
</feature>
<sequence>MSKIDDFKEYARRRIVERLREAKNGEDGEKEAEAKNGKIEPYNGDDAFYEGSDEEYREFLDGLDVDLNGAEPVSDGKKEDLGETINVKEMLGRVREKAGDIAGAAAAKVSEAAAAHTKFKVRGDDDDMTRFEKVEENISVGIDDMKTAIADSMNDSMQKMEGIDARIGGVSELFSETKQDVAKLKNAAAEIEKRVRELEIRVSGAAEENAAAMADIKHSLSVLSETADRINETVNGVSKLTDSVFDLKNAQQNTKTALSELQTAFARLKRKTVAGITIISIIGFIIIVLEVINLLA</sequence>
<accession>A0A9D1KQ53</accession>
<keyword evidence="1" id="KW-0175">Coiled coil</keyword>
<keyword evidence="3" id="KW-0472">Membrane</keyword>
<evidence type="ECO:0000256" key="2">
    <source>
        <dbReference type="SAM" id="MobiDB-lite"/>
    </source>
</evidence>
<gene>
    <name evidence="4" type="ORF">IAA60_02020</name>
</gene>
<evidence type="ECO:0000313" key="5">
    <source>
        <dbReference type="Proteomes" id="UP000824165"/>
    </source>
</evidence>
<comment type="caution">
    <text evidence="4">The sequence shown here is derived from an EMBL/GenBank/DDBJ whole genome shotgun (WGS) entry which is preliminary data.</text>
</comment>
<proteinExistence type="predicted"/>
<organism evidence="4 5">
    <name type="scientific">Candidatus Ornithomonoglobus intestinigallinarum</name>
    <dbReference type="NCBI Taxonomy" id="2840894"/>
    <lineage>
        <taxon>Bacteria</taxon>
        <taxon>Bacillati</taxon>
        <taxon>Bacillota</taxon>
        <taxon>Clostridia</taxon>
        <taxon>Candidatus Ornithomonoglobus</taxon>
    </lineage>
</organism>
<evidence type="ECO:0000256" key="3">
    <source>
        <dbReference type="SAM" id="Phobius"/>
    </source>
</evidence>
<evidence type="ECO:0000256" key="1">
    <source>
        <dbReference type="SAM" id="Coils"/>
    </source>
</evidence>
<name>A0A9D1KQ53_9FIRM</name>
<evidence type="ECO:0000313" key="4">
    <source>
        <dbReference type="EMBL" id="HIT84661.1"/>
    </source>
</evidence>
<feature type="coiled-coil region" evidence="1">
    <location>
        <begin position="174"/>
        <end position="208"/>
    </location>
</feature>